<protein>
    <submittedName>
        <fullName evidence="2">Uncharacterized protein</fullName>
    </submittedName>
</protein>
<dbReference type="AlphaFoldDB" id="A0A803PJT2"/>
<accession>A0A803PJT2</accession>
<evidence type="ECO:0000313" key="2">
    <source>
        <dbReference type="EnsemblPlants" id="cds.evm.model.05.1051"/>
    </source>
</evidence>
<evidence type="ECO:0000313" key="3">
    <source>
        <dbReference type="Proteomes" id="UP000596661"/>
    </source>
</evidence>
<dbReference type="Proteomes" id="UP000596661">
    <property type="component" value="Chromosome 5"/>
</dbReference>
<evidence type="ECO:0000256" key="1">
    <source>
        <dbReference type="SAM" id="Phobius"/>
    </source>
</evidence>
<dbReference type="EnsemblPlants" id="evm.model.05.1051">
    <property type="protein sequence ID" value="cds.evm.model.05.1051"/>
    <property type="gene ID" value="evm.TU.05.1051"/>
</dbReference>
<proteinExistence type="predicted"/>
<keyword evidence="1" id="KW-0812">Transmembrane</keyword>
<reference evidence="2" key="1">
    <citation type="submission" date="2018-11" db="EMBL/GenBank/DDBJ databases">
        <authorList>
            <person name="Grassa J C."/>
        </authorList>
    </citation>
    <scope>NUCLEOTIDE SEQUENCE [LARGE SCALE GENOMIC DNA]</scope>
</reference>
<dbReference type="Gramene" id="evm.model.05.1051">
    <property type="protein sequence ID" value="cds.evm.model.05.1051"/>
    <property type="gene ID" value="evm.TU.05.1051"/>
</dbReference>
<organism evidence="2 3">
    <name type="scientific">Cannabis sativa</name>
    <name type="common">Hemp</name>
    <name type="synonym">Marijuana</name>
    <dbReference type="NCBI Taxonomy" id="3483"/>
    <lineage>
        <taxon>Eukaryota</taxon>
        <taxon>Viridiplantae</taxon>
        <taxon>Streptophyta</taxon>
        <taxon>Embryophyta</taxon>
        <taxon>Tracheophyta</taxon>
        <taxon>Spermatophyta</taxon>
        <taxon>Magnoliopsida</taxon>
        <taxon>eudicotyledons</taxon>
        <taxon>Gunneridae</taxon>
        <taxon>Pentapetalae</taxon>
        <taxon>rosids</taxon>
        <taxon>fabids</taxon>
        <taxon>Rosales</taxon>
        <taxon>Cannabaceae</taxon>
        <taxon>Cannabis</taxon>
    </lineage>
</organism>
<name>A0A803PJT2_CANSA</name>
<keyword evidence="1" id="KW-0472">Membrane</keyword>
<keyword evidence="3" id="KW-1185">Reference proteome</keyword>
<dbReference type="EMBL" id="UZAU01000489">
    <property type="status" value="NOT_ANNOTATED_CDS"/>
    <property type="molecule type" value="Genomic_DNA"/>
</dbReference>
<feature type="transmembrane region" description="Helical" evidence="1">
    <location>
        <begin position="95"/>
        <end position="112"/>
    </location>
</feature>
<sequence>MGVEANLLQVENNFVKNFLVEVSFRVLPYKASLFMPGFGYPGQFLDESWDHGRPLEGLRTLSDIGLGSKVESNVQLKTQHGLDPVRNFALVVTRYVAPIGALSGSFLAMWFFQGLSLMHVN</sequence>
<reference evidence="2" key="2">
    <citation type="submission" date="2021-03" db="UniProtKB">
        <authorList>
            <consortium name="EnsemblPlants"/>
        </authorList>
    </citation>
    <scope>IDENTIFICATION</scope>
</reference>
<keyword evidence="1" id="KW-1133">Transmembrane helix</keyword>